<dbReference type="Proteomes" id="UP000694005">
    <property type="component" value="Chromosome A02"/>
</dbReference>
<feature type="non-terminal residue" evidence="2">
    <location>
        <position position="368"/>
    </location>
</feature>
<keyword evidence="1" id="KW-0472">Membrane</keyword>
<keyword evidence="1" id="KW-0812">Transmembrane</keyword>
<evidence type="ECO:0000313" key="3">
    <source>
        <dbReference type="Proteomes" id="UP000694005"/>
    </source>
</evidence>
<keyword evidence="1" id="KW-1133">Transmembrane helix</keyword>
<gene>
    <name evidence="2" type="ORF">BRAPAZ1V2_A02P49500.2</name>
</gene>
<feature type="transmembrane region" description="Helical" evidence="1">
    <location>
        <begin position="35"/>
        <end position="57"/>
    </location>
</feature>
<dbReference type="EMBL" id="LS974618">
    <property type="protein sequence ID" value="CAG7895998.1"/>
    <property type="molecule type" value="Genomic_DNA"/>
</dbReference>
<dbReference type="Gramene" id="A02p49500.2_BraZ1">
    <property type="protein sequence ID" value="A02p49500.2_BraZ1.CDS.1"/>
    <property type="gene ID" value="A02g49500.2_BraZ1"/>
</dbReference>
<dbReference type="AlphaFoldDB" id="A0A8D9HAA8"/>
<protein>
    <submittedName>
        <fullName evidence="2">Uncharacterized protein</fullName>
    </submittedName>
</protein>
<proteinExistence type="predicted"/>
<name>A0A8D9HAA8_BRACM</name>
<evidence type="ECO:0000313" key="2">
    <source>
        <dbReference type="EMBL" id="CAG7895998.1"/>
    </source>
</evidence>
<accession>A0A8D9HAA8</accession>
<organism evidence="2 3">
    <name type="scientific">Brassica campestris</name>
    <name type="common">Field mustard</name>
    <dbReference type="NCBI Taxonomy" id="3711"/>
    <lineage>
        <taxon>Eukaryota</taxon>
        <taxon>Viridiplantae</taxon>
        <taxon>Streptophyta</taxon>
        <taxon>Embryophyta</taxon>
        <taxon>Tracheophyta</taxon>
        <taxon>Spermatophyta</taxon>
        <taxon>Magnoliopsida</taxon>
        <taxon>eudicotyledons</taxon>
        <taxon>Gunneridae</taxon>
        <taxon>Pentapetalae</taxon>
        <taxon>rosids</taxon>
        <taxon>malvids</taxon>
        <taxon>Brassicales</taxon>
        <taxon>Brassicaceae</taxon>
        <taxon>Brassiceae</taxon>
        <taxon>Brassica</taxon>
    </lineage>
</organism>
<reference evidence="2 3" key="1">
    <citation type="submission" date="2021-07" db="EMBL/GenBank/DDBJ databases">
        <authorList>
            <consortium name="Genoscope - CEA"/>
            <person name="William W."/>
        </authorList>
    </citation>
    <scope>NUCLEOTIDE SEQUENCE [LARGE SCALE GENOMIC DNA]</scope>
</reference>
<evidence type="ECO:0000256" key="1">
    <source>
        <dbReference type="SAM" id="Phobius"/>
    </source>
</evidence>
<sequence>IEFALVLSDTRIETTLKASFLDAGGISNRRRRASLTLGCSTPCFFYVYSVFVVSLATAVTSVDVSSRKMVAVESYSVWLLIYGFGVTRSDRSWGVPLSSSSTASFIFRKRRVSTYPPTTNAELPTGDYQPHFGERIVRRYGSGFYRSDLPPNPPLTSHSLLLKLSCGESFNPRRPLPRLLTSYPPDRRTEPALLPTPDSARPSAHRYVHIAVRLFHRRVISIFYAEVGQQRLVMGFISPSVFNCNILSPVSQPTKKWGILVYLAIFLEIFGGFTKVFTETNLHLLDHFSCSKSIMHFHLPVGSPGPSLSSFASFLRSDLPPILWRCLSISITILLSCGAVRLGPEDAAGFVSTSFRGADWMLTSQFKV</sequence>
<feature type="non-terminal residue" evidence="2">
    <location>
        <position position="1"/>
    </location>
</feature>